<proteinExistence type="predicted"/>
<sequence>MLPANGRTSDERVLSVGGRRVHIRYARQHGLDDGGDGTAQGGDELVHRAAVLRWVFRLLFPGLLFPRLPLLRLHFLHCHEMEM</sequence>
<reference evidence="1 2" key="1">
    <citation type="journal article" date="2024" name="Science">
        <title>Giant polyketide synthase enzymes in the biosynthesis of giant marine polyether toxins.</title>
        <authorList>
            <person name="Fallon T.R."/>
            <person name="Shende V.V."/>
            <person name="Wierzbicki I.H."/>
            <person name="Pendleton A.L."/>
            <person name="Watervoot N.F."/>
            <person name="Auber R.P."/>
            <person name="Gonzalez D.J."/>
            <person name="Wisecaver J.H."/>
            <person name="Moore B.S."/>
        </authorList>
    </citation>
    <scope>NUCLEOTIDE SEQUENCE [LARGE SCALE GENOMIC DNA]</scope>
    <source>
        <strain evidence="1 2">12B1</strain>
    </source>
</reference>
<organism evidence="1 2">
    <name type="scientific">Prymnesium parvum</name>
    <name type="common">Toxic golden alga</name>
    <dbReference type="NCBI Taxonomy" id="97485"/>
    <lineage>
        <taxon>Eukaryota</taxon>
        <taxon>Haptista</taxon>
        <taxon>Haptophyta</taxon>
        <taxon>Prymnesiophyceae</taxon>
        <taxon>Prymnesiales</taxon>
        <taxon>Prymnesiaceae</taxon>
        <taxon>Prymnesium</taxon>
    </lineage>
</organism>
<protein>
    <submittedName>
        <fullName evidence="1">Uncharacterized protein</fullName>
    </submittedName>
</protein>
<accession>A0AB34K4K5</accession>
<dbReference type="Proteomes" id="UP001515480">
    <property type="component" value="Unassembled WGS sequence"/>
</dbReference>
<evidence type="ECO:0000313" key="1">
    <source>
        <dbReference type="EMBL" id="KAL1527319.1"/>
    </source>
</evidence>
<keyword evidence="2" id="KW-1185">Reference proteome</keyword>
<gene>
    <name evidence="1" type="ORF">AB1Y20_015990</name>
</gene>
<dbReference type="AlphaFoldDB" id="A0AB34K4K5"/>
<comment type="caution">
    <text evidence="1">The sequence shown here is derived from an EMBL/GenBank/DDBJ whole genome shotgun (WGS) entry which is preliminary data.</text>
</comment>
<dbReference type="EMBL" id="JBGBPQ010000003">
    <property type="protein sequence ID" value="KAL1527319.1"/>
    <property type="molecule type" value="Genomic_DNA"/>
</dbReference>
<name>A0AB34K4K5_PRYPA</name>
<evidence type="ECO:0000313" key="2">
    <source>
        <dbReference type="Proteomes" id="UP001515480"/>
    </source>
</evidence>